<gene>
    <name evidence="3" type="ORF">A8L58_09450</name>
    <name evidence="2" type="ORF">AXH35_07995</name>
</gene>
<dbReference type="Proteomes" id="UP000075221">
    <property type="component" value="Chromosome"/>
</dbReference>
<dbReference type="AlphaFoldDB" id="A0AAC8YEU9"/>
<keyword evidence="5" id="KW-1185">Reference proteome</keyword>
<evidence type="ECO:0000313" key="3">
    <source>
        <dbReference type="EMBL" id="AOZ46882.1"/>
    </source>
</evidence>
<evidence type="ECO:0000313" key="2">
    <source>
        <dbReference type="EMBL" id="AMS05408.1"/>
    </source>
</evidence>
<name>A0AAC8YEU9_9ACTN</name>
<sequence length="332" mass="35077">MNIELGGGLNSALTHFALVGLAAILEEAGATKVRLGWTAEGVAKARITWEGPEAGDAVKGHAERHADEGSWVQAKGLEGDTGLFSPRIKVPKAVDGWIDLEGRREAILDSGLTELDARMVSNLGEPGYWVVDNRENQPDRAASRWEMKTRNRGEEFIGKRLAPLAAIVAARPASSITDGLTGASTTDRAGKDSPGSRTSTGLTPPGPTDDALAWCGLWGISSFALVPAVSKVSATSGASPLRALHPRRALIPVADHMLSPAAWRALMASRAVNDLASADTERQSAAVAELPLRGVIGACDFTVHKGGSSSAPERMILSGEFHLLEYFLYGLR</sequence>
<accession>A0AAC8YEU9</accession>
<organism evidence="2 4">
    <name type="scientific">Acidipropionibacterium acidipropionici</name>
    <dbReference type="NCBI Taxonomy" id="1748"/>
    <lineage>
        <taxon>Bacteria</taxon>
        <taxon>Bacillati</taxon>
        <taxon>Actinomycetota</taxon>
        <taxon>Actinomycetes</taxon>
        <taxon>Propionibacteriales</taxon>
        <taxon>Propionibacteriaceae</taxon>
        <taxon>Acidipropionibacterium</taxon>
    </lineage>
</organism>
<evidence type="ECO:0000313" key="5">
    <source>
        <dbReference type="Proteomes" id="UP000178666"/>
    </source>
</evidence>
<dbReference type="EMBL" id="CP014352">
    <property type="protein sequence ID" value="AMS05408.1"/>
    <property type="molecule type" value="Genomic_DNA"/>
</dbReference>
<protein>
    <submittedName>
        <fullName evidence="2">Uncharacterized protein</fullName>
    </submittedName>
</protein>
<reference evidence="2 4" key="2">
    <citation type="submission" date="2016-02" db="EMBL/GenBank/DDBJ databases">
        <title>Complete Genome Sequence of Propionibacterium acidipropionici ATCC 55737.</title>
        <authorList>
            <person name="Luna Flores C.H."/>
            <person name="Nielsen L.K."/>
            <person name="Marcellin E."/>
        </authorList>
    </citation>
    <scope>NUCLEOTIDE SEQUENCE [LARGE SCALE GENOMIC DNA]</scope>
    <source>
        <strain evidence="2 4">ATCC 55737</strain>
    </source>
</reference>
<reference evidence="3 5" key="1">
    <citation type="journal article" date="2016" name="Plant Dis.">
        <title>Improved production of propionic acid using genome shuffling.</title>
        <authorList>
            <person name="Luna-Flores C.H."/>
            <person name="Palfreyman R.W."/>
            <person name="Kromer J.O."/>
            <person name="Nielsen L.K."/>
            <person name="Marcellin E."/>
        </authorList>
    </citation>
    <scope>NUCLEOTIDE SEQUENCE [LARGE SCALE GENOMIC DNA]</scope>
    <source>
        <strain evidence="3 5">F3E8</strain>
    </source>
</reference>
<evidence type="ECO:0000313" key="4">
    <source>
        <dbReference type="Proteomes" id="UP000075221"/>
    </source>
</evidence>
<proteinExistence type="predicted"/>
<dbReference type="EMBL" id="CP015970">
    <property type="protein sequence ID" value="AOZ46882.1"/>
    <property type="molecule type" value="Genomic_DNA"/>
</dbReference>
<feature type="region of interest" description="Disordered" evidence="1">
    <location>
        <begin position="178"/>
        <end position="206"/>
    </location>
</feature>
<evidence type="ECO:0000256" key="1">
    <source>
        <dbReference type="SAM" id="MobiDB-lite"/>
    </source>
</evidence>
<dbReference type="RefSeq" id="WP_062819510.1">
    <property type="nucleotide sequence ID" value="NZ_CP014352.1"/>
</dbReference>
<dbReference type="Proteomes" id="UP000178666">
    <property type="component" value="Chromosome"/>
</dbReference>